<accession>A0A382D505</accession>
<feature type="non-terminal residue" evidence="1">
    <location>
        <position position="186"/>
    </location>
</feature>
<organism evidence="1">
    <name type="scientific">marine metagenome</name>
    <dbReference type="NCBI Taxonomy" id="408172"/>
    <lineage>
        <taxon>unclassified sequences</taxon>
        <taxon>metagenomes</taxon>
        <taxon>ecological metagenomes</taxon>
    </lineage>
</organism>
<protein>
    <submittedName>
        <fullName evidence="1">Uncharacterized protein</fullName>
    </submittedName>
</protein>
<dbReference type="EMBL" id="UINC01037517">
    <property type="protein sequence ID" value="SVB33114.1"/>
    <property type="molecule type" value="Genomic_DNA"/>
</dbReference>
<reference evidence="1" key="1">
    <citation type="submission" date="2018-05" db="EMBL/GenBank/DDBJ databases">
        <authorList>
            <person name="Lanie J.A."/>
            <person name="Ng W.-L."/>
            <person name="Kazmierczak K.M."/>
            <person name="Andrzejewski T.M."/>
            <person name="Davidsen T.M."/>
            <person name="Wayne K.J."/>
            <person name="Tettelin H."/>
            <person name="Glass J.I."/>
            <person name="Rusch D."/>
            <person name="Podicherti R."/>
            <person name="Tsui H.-C.T."/>
            <person name="Winkler M.E."/>
        </authorList>
    </citation>
    <scope>NUCLEOTIDE SEQUENCE</scope>
</reference>
<gene>
    <name evidence="1" type="ORF">METZ01_LOCUS185968</name>
</gene>
<sequence length="186" mass="21249">MNVGEISEFCFKAYMLRQRDENREDTVFGKIHELSDDVNLADLEWKPSLKQSLDDNDWKTLRDELAVGKSNPSAKMDISINKTRYSMKDVGGGPPAIVNHTARPGYENVCNEVGVSIKELDIIIAKYWKLREKKIITEDVKNSDDACPFLSHKAYMKKIIEYFIFTGTGVGKSDYQADKVLELNYK</sequence>
<proteinExistence type="predicted"/>
<dbReference type="AlphaFoldDB" id="A0A382D505"/>
<evidence type="ECO:0000313" key="1">
    <source>
        <dbReference type="EMBL" id="SVB33114.1"/>
    </source>
</evidence>
<name>A0A382D505_9ZZZZ</name>